<proteinExistence type="predicted"/>
<evidence type="ECO:0000313" key="8">
    <source>
        <dbReference type="EMBL" id="GFG36860.1"/>
    </source>
</evidence>
<feature type="transmembrane region" description="Helical" evidence="6">
    <location>
        <begin position="672"/>
        <end position="695"/>
    </location>
</feature>
<feature type="transmembrane region" description="Helical" evidence="6">
    <location>
        <begin position="28"/>
        <end position="49"/>
    </location>
</feature>
<feature type="transmembrane region" description="Helical" evidence="6">
    <location>
        <begin position="387"/>
        <end position="406"/>
    </location>
</feature>
<dbReference type="InParanoid" id="A0A6L2PZ28"/>
<feature type="transmembrane region" description="Helical" evidence="6">
    <location>
        <begin position="119"/>
        <end position="141"/>
    </location>
</feature>
<evidence type="ECO:0000256" key="6">
    <source>
        <dbReference type="SAM" id="Phobius"/>
    </source>
</evidence>
<feature type="transmembrane region" description="Helical" evidence="6">
    <location>
        <begin position="56"/>
        <end position="75"/>
    </location>
</feature>
<comment type="subcellular location">
    <subcellularLocation>
        <location evidence="1">Membrane</location>
        <topology evidence="1">Multi-pass membrane protein</topology>
    </subcellularLocation>
</comment>
<feature type="domain" description="Major facilitator superfamily (MFS) profile" evidence="7">
    <location>
        <begin position="1"/>
        <end position="410"/>
    </location>
</feature>
<dbReference type="PROSITE" id="PS00217">
    <property type="entry name" value="SUGAR_TRANSPORT_2"/>
    <property type="match status" value="2"/>
</dbReference>
<dbReference type="FunFam" id="1.20.1250.20:FF:000249">
    <property type="entry name" value="facilitated trehalose transporter Tret1"/>
    <property type="match status" value="2"/>
</dbReference>
<feature type="transmembrane region" description="Helical" evidence="6">
    <location>
        <begin position="809"/>
        <end position="830"/>
    </location>
</feature>
<keyword evidence="2 6" id="KW-0812">Transmembrane</keyword>
<dbReference type="InterPro" id="IPR005828">
    <property type="entry name" value="MFS_sugar_transport-like"/>
</dbReference>
<feature type="transmembrane region" description="Helical" evidence="6">
    <location>
        <begin position="228"/>
        <end position="250"/>
    </location>
</feature>
<keyword evidence="9" id="KW-1185">Reference proteome</keyword>
<dbReference type="InterPro" id="IPR003663">
    <property type="entry name" value="Sugar/inositol_transpt"/>
</dbReference>
<comment type="caution">
    <text evidence="8">The sequence shown here is derived from an EMBL/GenBank/DDBJ whole genome shotgun (WGS) entry which is preliminary data.</text>
</comment>
<dbReference type="PROSITE" id="PS50850">
    <property type="entry name" value="MFS"/>
    <property type="match status" value="2"/>
</dbReference>
<feature type="domain" description="Major facilitator superfamily (MFS) profile" evidence="7">
    <location>
        <begin position="420"/>
        <end position="865"/>
    </location>
</feature>
<evidence type="ECO:0000256" key="4">
    <source>
        <dbReference type="ARBA" id="ARBA00023136"/>
    </source>
</evidence>
<dbReference type="EMBL" id="BLKM01009497">
    <property type="protein sequence ID" value="GFG36860.1"/>
    <property type="molecule type" value="Genomic_DNA"/>
</dbReference>
<dbReference type="InterPro" id="IPR036259">
    <property type="entry name" value="MFS_trans_sf"/>
</dbReference>
<evidence type="ECO:0000256" key="1">
    <source>
        <dbReference type="ARBA" id="ARBA00004141"/>
    </source>
</evidence>
<dbReference type="PANTHER" id="PTHR48021:SF1">
    <property type="entry name" value="GH07001P-RELATED"/>
    <property type="match status" value="1"/>
</dbReference>
<protein>
    <recommendedName>
        <fullName evidence="7">Major facilitator superfamily (MFS) profile domain-containing protein</fullName>
    </recommendedName>
</protein>
<accession>A0A6L2PZ28</accession>
<organism evidence="8 9">
    <name type="scientific">Coptotermes formosanus</name>
    <name type="common">Formosan subterranean termite</name>
    <dbReference type="NCBI Taxonomy" id="36987"/>
    <lineage>
        <taxon>Eukaryota</taxon>
        <taxon>Metazoa</taxon>
        <taxon>Ecdysozoa</taxon>
        <taxon>Arthropoda</taxon>
        <taxon>Hexapoda</taxon>
        <taxon>Insecta</taxon>
        <taxon>Pterygota</taxon>
        <taxon>Neoptera</taxon>
        <taxon>Polyneoptera</taxon>
        <taxon>Dictyoptera</taxon>
        <taxon>Blattodea</taxon>
        <taxon>Blattoidea</taxon>
        <taxon>Termitoidae</taxon>
        <taxon>Rhinotermitidae</taxon>
        <taxon>Coptotermes</taxon>
    </lineage>
</organism>
<evidence type="ECO:0000256" key="5">
    <source>
        <dbReference type="SAM" id="MobiDB-lite"/>
    </source>
</evidence>
<reference evidence="9" key="1">
    <citation type="submission" date="2020-01" db="EMBL/GenBank/DDBJ databases">
        <title>Draft genome sequence of the Termite Coptotermes fromosanus.</title>
        <authorList>
            <person name="Itakura S."/>
            <person name="Yosikawa Y."/>
            <person name="Umezawa K."/>
        </authorList>
    </citation>
    <scope>NUCLEOTIDE SEQUENCE [LARGE SCALE GENOMIC DNA]</scope>
</reference>
<feature type="transmembrane region" description="Helical" evidence="6">
    <location>
        <begin position="519"/>
        <end position="540"/>
    </location>
</feature>
<dbReference type="GO" id="GO:0016020">
    <property type="term" value="C:membrane"/>
    <property type="evidence" value="ECO:0007669"/>
    <property type="project" value="UniProtKB-SubCell"/>
</dbReference>
<keyword evidence="4 6" id="KW-0472">Membrane</keyword>
<gene>
    <name evidence="8" type="ORF">Cfor_08670</name>
</gene>
<feature type="transmembrane region" description="Helical" evidence="6">
    <location>
        <begin position="459"/>
        <end position="477"/>
    </location>
</feature>
<dbReference type="SUPFAM" id="SSF103473">
    <property type="entry name" value="MFS general substrate transporter"/>
    <property type="match status" value="2"/>
</dbReference>
<feature type="transmembrane region" description="Helical" evidence="6">
    <location>
        <begin position="147"/>
        <end position="166"/>
    </location>
</feature>
<feature type="transmembrane region" description="Helical" evidence="6">
    <location>
        <begin position="580"/>
        <end position="600"/>
    </location>
</feature>
<dbReference type="AlphaFoldDB" id="A0A6L2PZ28"/>
<feature type="region of interest" description="Disordered" evidence="5">
    <location>
        <begin position="886"/>
        <end position="914"/>
    </location>
</feature>
<name>A0A6L2PZ28_COPFO</name>
<evidence type="ECO:0000313" key="9">
    <source>
        <dbReference type="Proteomes" id="UP000502823"/>
    </source>
</evidence>
<evidence type="ECO:0000256" key="3">
    <source>
        <dbReference type="ARBA" id="ARBA00022989"/>
    </source>
</evidence>
<dbReference type="GO" id="GO:0022857">
    <property type="term" value="F:transmembrane transporter activity"/>
    <property type="evidence" value="ECO:0007669"/>
    <property type="project" value="InterPro"/>
</dbReference>
<dbReference type="InterPro" id="IPR050549">
    <property type="entry name" value="MFS_Trehalose_Transporter"/>
</dbReference>
<feature type="transmembrane region" description="Helical" evidence="6">
    <location>
        <begin position="354"/>
        <end position="375"/>
    </location>
</feature>
<dbReference type="InterPro" id="IPR020846">
    <property type="entry name" value="MFS_dom"/>
</dbReference>
<feature type="transmembrane region" description="Helical" evidence="6">
    <location>
        <begin position="292"/>
        <end position="313"/>
    </location>
</feature>
<feature type="transmembrane region" description="Helical" evidence="6">
    <location>
        <begin position="736"/>
        <end position="759"/>
    </location>
</feature>
<evidence type="ECO:0000256" key="2">
    <source>
        <dbReference type="ARBA" id="ARBA00022692"/>
    </source>
</evidence>
<dbReference type="PROSITE" id="PS00216">
    <property type="entry name" value="SUGAR_TRANSPORT_1"/>
    <property type="match status" value="1"/>
</dbReference>
<sequence>MNLGFSAVALPAMQSVNSTVTITDDEASWIASLASIATPFGCLLSGPLLDRWGRRVALLALNLPGLVGWIVLATAKAGSGFLAQVYAGRLLTGLSLGMASVPAAVYIAEAADQSLRGMLVTWTSIFISLGILLVYLLGSLFPHDWQVVAGLCALFPVISSVVAWLLPESPVWLVGRGRTVEAEASFKRLRGVDVPRHELDALMESRQASSRAAILSDVLRPQVWKPLLILNTFFLFQQLSGVYVIVFYAVDIAHEADVQTDAYLLAVLIGATRLLCTMAVSYATVRFGRRPLSLVSGVGMTVCMAALTVYLYQGATVPWFPAIILILYILTSTIGFFTMPWAMLGELFPLRFRGLAGGITSCCAYTFSFAVIKVYPQMKYTLGSEGVFCFYGVTALLGSVFVWFWLPETQGKTLEEQLAVGFAANLGNVASGMSLGFSAVALPAMQSAHHTPYVSDEQASWIASLVPLGMPGGCLLMSPMLDGLGRRRTLMLVNVPAFLGWLLIATASHSQPWFLYQVYAGRLLTGIAVGLVGTPAVVYVGEVLTKTWRDIAGTWSSLGISLGIVMVYVMGSLFQDNWRLVAGICCFFPAVSIAAVWCVLPESPVWLVSRGWVQEAEASMRRIRSVPLEESLPEKLQQELDAMMHSSTGLDKKSNWKDTLKFLKRPEAYKPLLIMNGFSFFQQFSGIYVVIMYTVTIVRQTGVQVDGYLVTVLIGITRLVMSFVISYASRWCGRRLLCNISGIGMALSIGLLAGFLSLMHHEVISPETAMTYGWVPITALLLSVLMATLGFLPLPFAMLGEVFPAKIKGWACGLSSFLGTIYFFLAIKLFPQMRYWIGSHNVFIMYAATIAIGTVFTYLYLPETHGKTLKEIENFFRGDDKVKGGGEDAKELMPEPENFESFRSSGKAAGGDKTAREVMLGPRALEEGEVLGPNVTKR</sequence>
<feature type="transmembrane region" description="Helical" evidence="6">
    <location>
        <begin position="842"/>
        <end position="861"/>
    </location>
</feature>
<dbReference type="Gene3D" id="1.20.1250.20">
    <property type="entry name" value="MFS general substrate transporter like domains"/>
    <property type="match status" value="2"/>
</dbReference>
<feature type="transmembrane region" description="Helical" evidence="6">
    <location>
        <begin position="418"/>
        <end position="439"/>
    </location>
</feature>
<feature type="transmembrane region" description="Helical" evidence="6">
    <location>
        <begin position="552"/>
        <end position="574"/>
    </location>
</feature>
<dbReference type="Proteomes" id="UP000502823">
    <property type="component" value="Unassembled WGS sequence"/>
</dbReference>
<dbReference type="OrthoDB" id="6612291at2759"/>
<feature type="transmembrane region" description="Helical" evidence="6">
    <location>
        <begin position="87"/>
        <end position="107"/>
    </location>
</feature>
<feature type="transmembrane region" description="Helical" evidence="6">
    <location>
        <begin position="707"/>
        <end position="729"/>
    </location>
</feature>
<dbReference type="PANTHER" id="PTHR48021">
    <property type="match status" value="1"/>
</dbReference>
<feature type="transmembrane region" description="Helical" evidence="6">
    <location>
        <begin position="319"/>
        <end position="342"/>
    </location>
</feature>
<feature type="transmembrane region" description="Helical" evidence="6">
    <location>
        <begin position="262"/>
        <end position="285"/>
    </location>
</feature>
<dbReference type="InterPro" id="IPR005829">
    <property type="entry name" value="Sugar_transporter_CS"/>
</dbReference>
<feature type="transmembrane region" description="Helical" evidence="6">
    <location>
        <begin position="771"/>
        <end position="797"/>
    </location>
</feature>
<dbReference type="PRINTS" id="PR00171">
    <property type="entry name" value="SUGRTRNSPORT"/>
</dbReference>
<dbReference type="Pfam" id="PF00083">
    <property type="entry name" value="Sugar_tr"/>
    <property type="match status" value="2"/>
</dbReference>
<feature type="transmembrane region" description="Helical" evidence="6">
    <location>
        <begin position="489"/>
        <end position="507"/>
    </location>
</feature>
<keyword evidence="3 6" id="KW-1133">Transmembrane helix</keyword>
<evidence type="ECO:0000259" key="7">
    <source>
        <dbReference type="PROSITE" id="PS50850"/>
    </source>
</evidence>